<dbReference type="RefSeq" id="WP_004437194.1">
    <property type="nucleotide sequence ID" value="NZ_AFEU01000003.1"/>
</dbReference>
<evidence type="ECO:0000313" key="1">
    <source>
        <dbReference type="EMBL" id="EIJ78603.1"/>
    </source>
</evidence>
<comment type="caution">
    <text evidence="1">The sequence shown here is derived from an EMBL/GenBank/DDBJ whole genome shotgun (WGS) entry which is preliminary data.</text>
</comment>
<organism evidence="1 2">
    <name type="scientific">Bacillus methanolicus PB1</name>
    <dbReference type="NCBI Taxonomy" id="997296"/>
    <lineage>
        <taxon>Bacteria</taxon>
        <taxon>Bacillati</taxon>
        <taxon>Bacillota</taxon>
        <taxon>Bacilli</taxon>
        <taxon>Bacillales</taxon>
        <taxon>Bacillaceae</taxon>
        <taxon>Bacillus</taxon>
    </lineage>
</organism>
<dbReference type="AlphaFoldDB" id="I3DWI2"/>
<evidence type="ECO:0000313" key="2">
    <source>
        <dbReference type="Proteomes" id="UP000010523"/>
    </source>
</evidence>
<proteinExistence type="predicted"/>
<accession>I3DWI2</accession>
<dbReference type="EMBL" id="AFEU01000003">
    <property type="protein sequence ID" value="EIJ78603.1"/>
    <property type="molecule type" value="Genomic_DNA"/>
</dbReference>
<dbReference type="STRING" id="997296.PB1_13634"/>
<keyword evidence="2" id="KW-1185">Reference proteome</keyword>
<dbReference type="PATRIC" id="fig|997296.3.peg.2879"/>
<dbReference type="Proteomes" id="UP000010523">
    <property type="component" value="Unassembled WGS sequence"/>
</dbReference>
<dbReference type="eggNOG" id="ENOG5033D14">
    <property type="taxonomic scope" value="Bacteria"/>
</dbReference>
<gene>
    <name evidence="1" type="ORF">PB1_13634</name>
</gene>
<protein>
    <submittedName>
        <fullName evidence="1">Uncharacterized protein</fullName>
    </submittedName>
</protein>
<dbReference type="OrthoDB" id="2377175at2"/>
<name>I3DWI2_BACMT</name>
<sequence>MNPFHACATCIHFHAERTGKEKNMKYHCIRLGYETQPNYQFNCWTPKEHVKKLMEKRKKERGL</sequence>
<reference evidence="1 2" key="1">
    <citation type="journal article" date="2012" name="Appl. Environ. Microbiol.">
        <title>Genome Sequence of Thermotolerant Bacillus methanolicus: Features and Regulation Related to Methylotrophy and Production of L-Lysine and L-Glutamate from Methanol.</title>
        <authorList>
            <person name="Heggeset T.M."/>
            <person name="Krog A."/>
            <person name="Balzer S."/>
            <person name="Wentzel A."/>
            <person name="Ellingsen T.E."/>
            <person name="Brautaset T."/>
        </authorList>
    </citation>
    <scope>NUCLEOTIDE SEQUENCE [LARGE SCALE GENOMIC DNA]</scope>
    <source>
        <strain evidence="1 2">PB1</strain>
    </source>
</reference>